<dbReference type="EMBL" id="APVH01000050">
    <property type="protein sequence ID" value="EPX76397.1"/>
    <property type="molecule type" value="Genomic_DNA"/>
</dbReference>
<name>S9Q8Q1_9RHOB</name>
<dbReference type="Proteomes" id="UP000015347">
    <property type="component" value="Unassembled WGS sequence"/>
</dbReference>
<dbReference type="AlphaFoldDB" id="S9Q8Q1"/>
<proteinExistence type="predicted"/>
<accession>S9Q8Q1</accession>
<dbReference type="OrthoDB" id="7838374at2"/>
<evidence type="ECO:0000313" key="3">
    <source>
        <dbReference type="Proteomes" id="UP000015347"/>
    </source>
</evidence>
<dbReference type="Pfam" id="PF03756">
    <property type="entry name" value="AfsA"/>
    <property type="match status" value="1"/>
</dbReference>
<keyword evidence="3" id="KW-1185">Reference proteome</keyword>
<dbReference type="eggNOG" id="ENOG5030SRQ">
    <property type="taxonomic scope" value="Bacteria"/>
</dbReference>
<dbReference type="InterPro" id="IPR005509">
    <property type="entry name" value="AfsA_hotdog_dom"/>
</dbReference>
<feature type="domain" description="A-factor biosynthesis hotdog" evidence="1">
    <location>
        <begin position="79"/>
        <end position="208"/>
    </location>
</feature>
<protein>
    <recommendedName>
        <fullName evidence="1">A-factor biosynthesis hotdog domain-containing protein</fullName>
    </recommendedName>
</protein>
<gene>
    <name evidence="2" type="ORF">Salmuc_02899</name>
</gene>
<comment type="caution">
    <text evidence="2">The sequence shown here is derived from an EMBL/GenBank/DDBJ whole genome shotgun (WGS) entry which is preliminary data.</text>
</comment>
<evidence type="ECO:0000313" key="2">
    <source>
        <dbReference type="EMBL" id="EPX76397.1"/>
    </source>
</evidence>
<dbReference type="HOGENOM" id="CLU_090339_0_0_5"/>
<sequence length="255" mass="27580">MDVQLVTGNRFKDFAAASGAISAQTAIDRLLAGESCNLVIGQGVSEQDANVIAVLGAAAGHRVARPALDHRRAGRDVCHKHHPENQLISAPRRAESDIFEADILVDDRNEILSDHLTGCHLQGMLLIEATRQMFIAVGETQYEHLGVPTNGYVVFDRLTAGFEQFAFPLPTWIRQTVTRAEKVKDDRVAFAASIEIFQAQGRVAQSEVSYTIFDAGSLGPKEERLANKAADALFSSLGISRDDVTADQPVPMAGA</sequence>
<organism evidence="2 3">
    <name type="scientific">Salipiger mucosus DSM 16094</name>
    <dbReference type="NCBI Taxonomy" id="1123237"/>
    <lineage>
        <taxon>Bacteria</taxon>
        <taxon>Pseudomonadati</taxon>
        <taxon>Pseudomonadota</taxon>
        <taxon>Alphaproteobacteria</taxon>
        <taxon>Rhodobacterales</taxon>
        <taxon>Roseobacteraceae</taxon>
        <taxon>Salipiger</taxon>
    </lineage>
</organism>
<reference evidence="3" key="1">
    <citation type="journal article" date="2014" name="Stand. Genomic Sci.">
        <title>Genome sequence of the exopolysaccharide-producing Salipiger mucosus type strain (DSM 16094(T)), a moderately halophilic member of the Roseobacter clade.</title>
        <authorList>
            <person name="Riedel T."/>
            <person name="Spring S."/>
            <person name="Fiebig A."/>
            <person name="Petersen J."/>
            <person name="Kyrpides N.C."/>
            <person name="Goker M."/>
            <person name="Klenk H.P."/>
        </authorList>
    </citation>
    <scope>NUCLEOTIDE SEQUENCE [LARGE SCALE GENOMIC DNA]</scope>
    <source>
        <strain evidence="3">DSM 16094</strain>
    </source>
</reference>
<evidence type="ECO:0000259" key="1">
    <source>
        <dbReference type="Pfam" id="PF03756"/>
    </source>
</evidence>